<dbReference type="Proteomes" id="UP000824120">
    <property type="component" value="Chromosome 9"/>
</dbReference>
<comment type="caution">
    <text evidence="1">The sequence shown here is derived from an EMBL/GenBank/DDBJ whole genome shotgun (WGS) entry which is preliminary data.</text>
</comment>
<evidence type="ECO:0000313" key="2">
    <source>
        <dbReference type="Proteomes" id="UP000824120"/>
    </source>
</evidence>
<reference evidence="1 2" key="1">
    <citation type="submission" date="2020-09" db="EMBL/GenBank/DDBJ databases">
        <title>De no assembly of potato wild relative species, Solanum commersonii.</title>
        <authorList>
            <person name="Cho K."/>
        </authorList>
    </citation>
    <scope>NUCLEOTIDE SEQUENCE [LARGE SCALE GENOMIC DNA]</scope>
    <source>
        <strain evidence="1">LZ3.2</strain>
        <tissue evidence="1">Leaf</tissue>
    </source>
</reference>
<organism evidence="1 2">
    <name type="scientific">Solanum commersonii</name>
    <name type="common">Commerson's wild potato</name>
    <name type="synonym">Commerson's nightshade</name>
    <dbReference type="NCBI Taxonomy" id="4109"/>
    <lineage>
        <taxon>Eukaryota</taxon>
        <taxon>Viridiplantae</taxon>
        <taxon>Streptophyta</taxon>
        <taxon>Embryophyta</taxon>
        <taxon>Tracheophyta</taxon>
        <taxon>Spermatophyta</taxon>
        <taxon>Magnoliopsida</taxon>
        <taxon>eudicotyledons</taxon>
        <taxon>Gunneridae</taxon>
        <taxon>Pentapetalae</taxon>
        <taxon>asterids</taxon>
        <taxon>lamiids</taxon>
        <taxon>Solanales</taxon>
        <taxon>Solanaceae</taxon>
        <taxon>Solanoideae</taxon>
        <taxon>Solaneae</taxon>
        <taxon>Solanum</taxon>
    </lineage>
</organism>
<sequence>MHITRNRLAIKPDYFELEDEKPFIHRQNSLWDRLQSTPIRVTSAATPPTTESVPNLAPPSVAPALPVVPPISI</sequence>
<evidence type="ECO:0000313" key="1">
    <source>
        <dbReference type="EMBL" id="KAG5585246.1"/>
    </source>
</evidence>
<proteinExistence type="predicted"/>
<keyword evidence="2" id="KW-1185">Reference proteome</keyword>
<protein>
    <submittedName>
        <fullName evidence="1">Uncharacterized protein</fullName>
    </submittedName>
</protein>
<dbReference type="AlphaFoldDB" id="A0A9J5XDF3"/>
<accession>A0A9J5XDF3</accession>
<name>A0A9J5XDF3_SOLCO</name>
<dbReference type="EMBL" id="JACXVP010000009">
    <property type="protein sequence ID" value="KAG5585246.1"/>
    <property type="molecule type" value="Genomic_DNA"/>
</dbReference>
<gene>
    <name evidence="1" type="ORF">H5410_045680</name>
</gene>